<dbReference type="Proteomes" id="UP000094094">
    <property type="component" value="Chromosome"/>
</dbReference>
<feature type="repeat" description="WD" evidence="3">
    <location>
        <begin position="220"/>
        <end position="261"/>
    </location>
</feature>
<evidence type="ECO:0000256" key="1">
    <source>
        <dbReference type="ARBA" id="ARBA00022574"/>
    </source>
</evidence>
<feature type="repeat" description="WD" evidence="3">
    <location>
        <begin position="10"/>
        <end position="41"/>
    </location>
</feature>
<proteinExistence type="predicted"/>
<organism evidence="5 6">
    <name type="scientific">Streptomyces lydicus</name>
    <dbReference type="NCBI Taxonomy" id="47763"/>
    <lineage>
        <taxon>Bacteria</taxon>
        <taxon>Bacillati</taxon>
        <taxon>Actinomycetota</taxon>
        <taxon>Actinomycetes</taxon>
        <taxon>Kitasatosporales</taxon>
        <taxon>Streptomycetaceae</taxon>
        <taxon>Streptomyces</taxon>
    </lineage>
</organism>
<reference evidence="5 6" key="1">
    <citation type="submission" date="2016-09" db="EMBL/GenBank/DDBJ databases">
        <title>Complete genome sequencing of Streptomyces lydicus 103 and metabolic pathways analysis of antibiotic biosynthesis.</title>
        <authorList>
            <person name="Jia N."/>
            <person name="Ding M.-Z."/>
            <person name="Gao F."/>
            <person name="Yuan Y.-J."/>
        </authorList>
    </citation>
    <scope>NUCLEOTIDE SEQUENCE [LARGE SCALE GENOMIC DNA]</scope>
    <source>
        <strain evidence="5 6">103</strain>
    </source>
</reference>
<dbReference type="Pfam" id="PF00400">
    <property type="entry name" value="WD40"/>
    <property type="match status" value="4"/>
</dbReference>
<gene>
    <name evidence="5" type="ORF">SL103_05000</name>
</gene>
<dbReference type="EMBL" id="CP017157">
    <property type="protein sequence ID" value="AOP45682.1"/>
    <property type="molecule type" value="Genomic_DNA"/>
</dbReference>
<dbReference type="PANTHER" id="PTHR19848">
    <property type="entry name" value="WD40 REPEAT PROTEIN"/>
    <property type="match status" value="1"/>
</dbReference>
<evidence type="ECO:0000313" key="6">
    <source>
        <dbReference type="Proteomes" id="UP000094094"/>
    </source>
</evidence>
<dbReference type="SMART" id="SM00320">
    <property type="entry name" value="WD40"/>
    <property type="match status" value="7"/>
</dbReference>
<dbReference type="Gene3D" id="2.130.10.10">
    <property type="entry name" value="YVTN repeat-like/Quinoprotein amine dehydrogenase"/>
    <property type="match status" value="2"/>
</dbReference>
<name>A0A1D7VFY9_9ACTN</name>
<feature type="region of interest" description="Disordered" evidence="4">
    <location>
        <begin position="455"/>
        <end position="487"/>
    </location>
</feature>
<evidence type="ECO:0000256" key="2">
    <source>
        <dbReference type="ARBA" id="ARBA00022737"/>
    </source>
</evidence>
<dbReference type="InterPro" id="IPR001680">
    <property type="entry name" value="WD40_rpt"/>
</dbReference>
<dbReference type="PROSITE" id="PS50082">
    <property type="entry name" value="WD_REPEATS_2"/>
    <property type="match status" value="3"/>
</dbReference>
<evidence type="ECO:0000313" key="5">
    <source>
        <dbReference type="EMBL" id="AOP45682.1"/>
    </source>
</evidence>
<evidence type="ECO:0000256" key="4">
    <source>
        <dbReference type="SAM" id="MobiDB-lite"/>
    </source>
</evidence>
<dbReference type="PROSITE" id="PS50294">
    <property type="entry name" value="WD_REPEATS_REGION"/>
    <property type="match status" value="3"/>
</dbReference>
<dbReference type="SUPFAM" id="SSF50978">
    <property type="entry name" value="WD40 repeat-like"/>
    <property type="match status" value="1"/>
</dbReference>
<sequence length="795" mass="83797">MACPPATAGWHAHPAGLCALSWSHDGQRLATGGNDGLIKIWRPRAGAAELLSTLRGHDGAVRSLSWTPDDALLASGAEDGTVGIWDTATGERLATPQRNRRWVNAVAWAPDGRRLAAAGGDRRLVVTDRYGRPVTRPLTSPYGVFLSLAWSPDGAALAATARGSDLTVWDTADWTVRARPAAGPGSVWTVCWWPGGLATGNAAGRVHLWDPRTLRLRATIDGHGGAVARVTASHDGAVLATLSHDQTVAVWDARTGRPQWRRADAYPGWTGCLEASPTAGLLAGTDADGQEVRLWPLAPADGAAPGEQEVAGQVGGVLRDVLADARRAGRDHLTLTAATSRLAAALPALRKPEGWAEAEFARAADAGALGFLGGRVAALDPARLRRLADRCVTAAAAAPGADLPLRPTVERLPASAPAAAGGGDGSGGPSAATTAALVGALLVRTGRALLTDTTRPGELWVPPAGAQAEPDAVPASGRGTRPEAVPETLPDATELRFPQAGPYTPARVLTDVLHTTLFRHWAADHRGLTALTDDGHPVRVTARFTGEVPGDGLTVRVAAARDEDRALLTALLTRRLARACPGAAPPVRRTTSLPLTVPGSLRPWDPAATRVWALTREDLPPRADDRVALVDEHVDDERARQERLLLNEGFAGHDRPDVHLWHTPEDHPTAAALAAELTTLGLRATYGEHRTDPLTESTLDARTALLLLTPSLAARGWPAGPLAEPYARLTARTRAAGRRIRWLPVTVDGAEPPAGLPDHLHSFDRYGYGGEDNRTAHRGHLDALLGGILIDRTRS</sequence>
<dbReference type="InterPro" id="IPR019775">
    <property type="entry name" value="WD40_repeat_CS"/>
</dbReference>
<dbReference type="PROSITE" id="PS00678">
    <property type="entry name" value="WD_REPEATS_1"/>
    <property type="match status" value="2"/>
</dbReference>
<keyword evidence="1 3" id="KW-0853">WD repeat</keyword>
<dbReference type="CDD" id="cd00200">
    <property type="entry name" value="WD40"/>
    <property type="match status" value="1"/>
</dbReference>
<evidence type="ECO:0000256" key="3">
    <source>
        <dbReference type="PROSITE-ProRule" id="PRU00221"/>
    </source>
</evidence>
<dbReference type="AlphaFoldDB" id="A0A1D7VFY9"/>
<dbReference type="KEGG" id="slc:SL103_05000"/>
<feature type="repeat" description="WD" evidence="3">
    <location>
        <begin position="54"/>
        <end position="95"/>
    </location>
</feature>
<dbReference type="InterPro" id="IPR036322">
    <property type="entry name" value="WD40_repeat_dom_sf"/>
</dbReference>
<protein>
    <submittedName>
        <fullName evidence="5">Uncharacterized protein</fullName>
    </submittedName>
</protein>
<dbReference type="PANTHER" id="PTHR19848:SF8">
    <property type="entry name" value="F-BOX AND WD REPEAT DOMAIN CONTAINING 7"/>
    <property type="match status" value="1"/>
</dbReference>
<keyword evidence="6" id="KW-1185">Reference proteome</keyword>
<dbReference type="InterPro" id="IPR015943">
    <property type="entry name" value="WD40/YVTN_repeat-like_dom_sf"/>
</dbReference>
<keyword evidence="2" id="KW-0677">Repeat</keyword>
<accession>A0A1D7VFY9</accession>